<dbReference type="AlphaFoldDB" id="A0A926KPS9"/>
<dbReference type="InterPro" id="IPR010720">
    <property type="entry name" value="Alpha-L-AF_C"/>
</dbReference>
<evidence type="ECO:0000313" key="11">
    <source>
        <dbReference type="Proteomes" id="UP000650466"/>
    </source>
</evidence>
<dbReference type="RefSeq" id="WP_188174672.1">
    <property type="nucleotide sequence ID" value="NZ_JACVVD010000003.1"/>
</dbReference>
<name>A0A926KPS9_9BACL</name>
<sequence length="495" mass="56671">MPKLEINSRRELGKRDKKIFGHFLEHFHRQIYGGIFDPTSALSDSSGYRQDVVEALRRIEVPIIRWPGGCFVSAYHWKDAIGKQRTPYFDKAWRVEESNLFGTDEFMEYCRLLGAEPYICTNAGTGLPEEMSDWVEYCNLPSEGKWAKLRIENGHPEPYKVKYWSIGNENYGDWEMGAKNVREWGRFVKESAKMMKRVDPNIELLAASISDLDWNLNLLREAGQYLDWISIHDYWDYLGHVNDLADYESCMAYSMEIEKPILKTKYILGSLGYLGKIRIAYDEWNLRGWHHPHINSGTEDYITPRDKNDINSSYTMADAVFTACFLNQCHKHSDVVGMANFAPTVNTRGAIFTHQDGIVLRSSYFVFELYTRHLGDIVVDSWLSENAAFDVEKAGKTTNVPYLDTIATKRTGSDDLRIALVNRHPDRSESVTLHVGSAIQYSNAVLHSVVGDSKDAYNDIGREQVRVIEQPLSWNTQSGLTVELQPHSVNVVVIK</sequence>
<evidence type="ECO:0000313" key="10">
    <source>
        <dbReference type="EMBL" id="MBD0380926.1"/>
    </source>
</evidence>
<evidence type="ECO:0000256" key="6">
    <source>
        <dbReference type="ARBA" id="ARBA00022801"/>
    </source>
</evidence>
<keyword evidence="7" id="KW-0119">Carbohydrate metabolism</keyword>
<dbReference type="SUPFAM" id="SSF51445">
    <property type="entry name" value="(Trans)glycosidases"/>
    <property type="match status" value="1"/>
</dbReference>
<evidence type="ECO:0000256" key="7">
    <source>
        <dbReference type="ARBA" id="ARBA00023277"/>
    </source>
</evidence>
<comment type="catalytic activity">
    <reaction evidence="1">
        <text>Hydrolysis of terminal non-reducing alpha-L-arabinofuranoside residues in alpha-L-arabinosides.</text>
        <dbReference type="EC" id="3.2.1.55"/>
    </reaction>
</comment>
<dbReference type="InterPro" id="IPR013780">
    <property type="entry name" value="Glyco_hydro_b"/>
</dbReference>
<dbReference type="Proteomes" id="UP000650466">
    <property type="component" value="Unassembled WGS sequence"/>
</dbReference>
<dbReference type="Pfam" id="PF22848">
    <property type="entry name" value="ASD1_dom"/>
    <property type="match status" value="1"/>
</dbReference>
<dbReference type="PANTHER" id="PTHR43576">
    <property type="entry name" value="ALPHA-L-ARABINOFURANOSIDASE C-RELATED"/>
    <property type="match status" value="1"/>
</dbReference>
<feature type="domain" description="Alpha-L-arabinofuranosidase C-terminal" evidence="9">
    <location>
        <begin position="282"/>
        <end position="488"/>
    </location>
</feature>
<dbReference type="GO" id="GO:0000272">
    <property type="term" value="P:polysaccharide catabolic process"/>
    <property type="evidence" value="ECO:0007669"/>
    <property type="project" value="TreeGrafter"/>
</dbReference>
<dbReference type="EMBL" id="JACVVD010000003">
    <property type="protein sequence ID" value="MBD0380926.1"/>
    <property type="molecule type" value="Genomic_DNA"/>
</dbReference>
<dbReference type="PANTHER" id="PTHR43576:SF3">
    <property type="entry name" value="ALPHA-L-ARABINOFURANOSIDASE C"/>
    <property type="match status" value="1"/>
</dbReference>
<dbReference type="Gene3D" id="3.20.20.80">
    <property type="entry name" value="Glycosidases"/>
    <property type="match status" value="1"/>
</dbReference>
<evidence type="ECO:0000259" key="9">
    <source>
        <dbReference type="SMART" id="SM00813"/>
    </source>
</evidence>
<evidence type="ECO:0000256" key="1">
    <source>
        <dbReference type="ARBA" id="ARBA00001462"/>
    </source>
</evidence>
<dbReference type="Pfam" id="PF06964">
    <property type="entry name" value="Alpha-L-AF_C"/>
    <property type="match status" value="1"/>
</dbReference>
<accession>A0A926KPS9</accession>
<dbReference type="SMART" id="SM00813">
    <property type="entry name" value="Alpha-L-AF_C"/>
    <property type="match status" value="1"/>
</dbReference>
<dbReference type="Gene3D" id="2.60.40.1180">
    <property type="entry name" value="Golgi alpha-mannosidase II"/>
    <property type="match status" value="1"/>
</dbReference>
<evidence type="ECO:0000256" key="4">
    <source>
        <dbReference type="ARBA" id="ARBA00011165"/>
    </source>
</evidence>
<proteinExistence type="inferred from homology"/>
<protein>
    <recommendedName>
        <fullName evidence="5">non-reducing end alpha-L-arabinofuranosidase</fullName>
        <ecNumber evidence="5">3.2.1.55</ecNumber>
    </recommendedName>
</protein>
<evidence type="ECO:0000256" key="3">
    <source>
        <dbReference type="ARBA" id="ARBA00007186"/>
    </source>
</evidence>
<comment type="pathway">
    <text evidence="2">Glycan metabolism.</text>
</comment>
<dbReference type="EC" id="3.2.1.55" evidence="5"/>
<keyword evidence="8" id="KW-0326">Glycosidase</keyword>
<gene>
    <name evidence="10" type="ORF">ICC18_12415</name>
</gene>
<reference evidence="10" key="1">
    <citation type="submission" date="2020-09" db="EMBL/GenBank/DDBJ databases">
        <title>Draft Genome Sequence of Paenibacillus sp. WST5.</title>
        <authorList>
            <person name="Bao Z."/>
        </authorList>
    </citation>
    <scope>NUCLEOTIDE SEQUENCE</scope>
    <source>
        <strain evidence="10">WST5</strain>
    </source>
</reference>
<dbReference type="SUPFAM" id="SSF51011">
    <property type="entry name" value="Glycosyl hydrolase domain"/>
    <property type="match status" value="1"/>
</dbReference>
<dbReference type="GO" id="GO:0046373">
    <property type="term" value="P:L-arabinose metabolic process"/>
    <property type="evidence" value="ECO:0007669"/>
    <property type="project" value="InterPro"/>
</dbReference>
<comment type="subunit">
    <text evidence="4">Homohexamer; trimer of dimers.</text>
</comment>
<dbReference type="InterPro" id="IPR017853">
    <property type="entry name" value="GH"/>
</dbReference>
<comment type="caution">
    <text evidence="10">The sequence shown here is derived from an EMBL/GenBank/DDBJ whole genome shotgun (WGS) entry which is preliminary data.</text>
</comment>
<dbReference type="GO" id="GO:0046556">
    <property type="term" value="F:alpha-L-arabinofuranosidase activity"/>
    <property type="evidence" value="ECO:0007669"/>
    <property type="project" value="UniProtKB-EC"/>
</dbReference>
<organism evidence="10 11">
    <name type="scientific">Paenibacillus sedimenti</name>
    <dbReference type="NCBI Taxonomy" id="2770274"/>
    <lineage>
        <taxon>Bacteria</taxon>
        <taxon>Bacillati</taxon>
        <taxon>Bacillota</taxon>
        <taxon>Bacilli</taxon>
        <taxon>Bacillales</taxon>
        <taxon>Paenibacillaceae</taxon>
        <taxon>Paenibacillus</taxon>
    </lineage>
</organism>
<keyword evidence="6" id="KW-0378">Hydrolase</keyword>
<evidence type="ECO:0000256" key="5">
    <source>
        <dbReference type="ARBA" id="ARBA00012670"/>
    </source>
</evidence>
<evidence type="ECO:0000256" key="2">
    <source>
        <dbReference type="ARBA" id="ARBA00004881"/>
    </source>
</evidence>
<keyword evidence="11" id="KW-1185">Reference proteome</keyword>
<comment type="similarity">
    <text evidence="3">Belongs to the glycosyl hydrolase 51 family.</text>
</comment>
<dbReference type="InterPro" id="IPR055235">
    <property type="entry name" value="ASD1_cat"/>
</dbReference>
<evidence type="ECO:0000256" key="8">
    <source>
        <dbReference type="ARBA" id="ARBA00023295"/>
    </source>
</evidence>